<name>A0A392P4Z0_9FABA</name>
<dbReference type="EMBL" id="LXQA010064075">
    <property type="protein sequence ID" value="MCI07067.1"/>
    <property type="molecule type" value="Genomic_DNA"/>
</dbReference>
<dbReference type="AlphaFoldDB" id="A0A392P4Z0"/>
<accession>A0A392P4Z0</accession>
<evidence type="ECO:0000256" key="1">
    <source>
        <dbReference type="SAM" id="MobiDB-lite"/>
    </source>
</evidence>
<proteinExistence type="predicted"/>
<dbReference type="Proteomes" id="UP000265520">
    <property type="component" value="Unassembled WGS sequence"/>
</dbReference>
<keyword evidence="3" id="KW-1185">Reference proteome</keyword>
<evidence type="ECO:0000313" key="3">
    <source>
        <dbReference type="Proteomes" id="UP000265520"/>
    </source>
</evidence>
<feature type="non-terminal residue" evidence="2">
    <location>
        <position position="1"/>
    </location>
</feature>
<feature type="compositionally biased region" description="Polar residues" evidence="1">
    <location>
        <begin position="41"/>
        <end position="55"/>
    </location>
</feature>
<comment type="caution">
    <text evidence="2">The sequence shown here is derived from an EMBL/GenBank/DDBJ whole genome shotgun (WGS) entry which is preliminary data.</text>
</comment>
<sequence>KASELQRDETEDLQVPGEEQRATSLSKPNSRSASKPRPGCSASSLALNSPKTPST</sequence>
<evidence type="ECO:0000313" key="2">
    <source>
        <dbReference type="EMBL" id="MCI07067.1"/>
    </source>
</evidence>
<feature type="region of interest" description="Disordered" evidence="1">
    <location>
        <begin position="1"/>
        <end position="55"/>
    </location>
</feature>
<protein>
    <submittedName>
        <fullName evidence="2">Uncharacterized protein</fullName>
    </submittedName>
</protein>
<reference evidence="2 3" key="1">
    <citation type="journal article" date="2018" name="Front. Plant Sci.">
        <title>Red Clover (Trifolium pratense) and Zigzag Clover (T. medium) - A Picture of Genomic Similarities and Differences.</title>
        <authorList>
            <person name="Dluhosova J."/>
            <person name="Istvanek J."/>
            <person name="Nedelnik J."/>
            <person name="Repkova J."/>
        </authorList>
    </citation>
    <scope>NUCLEOTIDE SEQUENCE [LARGE SCALE GENOMIC DNA]</scope>
    <source>
        <strain evidence="3">cv. 10/8</strain>
        <tissue evidence="2">Leaf</tissue>
    </source>
</reference>
<feature type="compositionally biased region" description="Polar residues" evidence="1">
    <location>
        <begin position="22"/>
        <end position="33"/>
    </location>
</feature>
<organism evidence="2 3">
    <name type="scientific">Trifolium medium</name>
    <dbReference type="NCBI Taxonomy" id="97028"/>
    <lineage>
        <taxon>Eukaryota</taxon>
        <taxon>Viridiplantae</taxon>
        <taxon>Streptophyta</taxon>
        <taxon>Embryophyta</taxon>
        <taxon>Tracheophyta</taxon>
        <taxon>Spermatophyta</taxon>
        <taxon>Magnoliopsida</taxon>
        <taxon>eudicotyledons</taxon>
        <taxon>Gunneridae</taxon>
        <taxon>Pentapetalae</taxon>
        <taxon>rosids</taxon>
        <taxon>fabids</taxon>
        <taxon>Fabales</taxon>
        <taxon>Fabaceae</taxon>
        <taxon>Papilionoideae</taxon>
        <taxon>50 kb inversion clade</taxon>
        <taxon>NPAAA clade</taxon>
        <taxon>Hologalegina</taxon>
        <taxon>IRL clade</taxon>
        <taxon>Trifolieae</taxon>
        <taxon>Trifolium</taxon>
    </lineage>
</organism>